<feature type="region of interest" description="Disordered" evidence="1">
    <location>
        <begin position="191"/>
        <end position="237"/>
    </location>
</feature>
<evidence type="ECO:0000313" key="4">
    <source>
        <dbReference type="Proteomes" id="UP001482620"/>
    </source>
</evidence>
<feature type="region of interest" description="Disordered" evidence="1">
    <location>
        <begin position="126"/>
        <end position="178"/>
    </location>
</feature>
<feature type="compositionally biased region" description="Low complexity" evidence="1">
    <location>
        <begin position="191"/>
        <end position="205"/>
    </location>
</feature>
<name>A0ABV0UAE5_9TELE</name>
<feature type="region of interest" description="Disordered" evidence="1">
    <location>
        <begin position="309"/>
        <end position="333"/>
    </location>
</feature>
<dbReference type="Proteomes" id="UP001482620">
    <property type="component" value="Unassembled WGS sequence"/>
</dbReference>
<evidence type="ECO:0000256" key="2">
    <source>
        <dbReference type="SAM" id="SignalP"/>
    </source>
</evidence>
<feature type="compositionally biased region" description="Acidic residues" evidence="1">
    <location>
        <begin position="314"/>
        <end position="333"/>
    </location>
</feature>
<dbReference type="EMBL" id="JAHRIQ010063410">
    <property type="protein sequence ID" value="MEQ2242155.1"/>
    <property type="molecule type" value="Genomic_DNA"/>
</dbReference>
<reference evidence="3 4" key="1">
    <citation type="submission" date="2021-06" db="EMBL/GenBank/DDBJ databases">
        <authorList>
            <person name="Palmer J.M."/>
        </authorList>
    </citation>
    <scope>NUCLEOTIDE SEQUENCE [LARGE SCALE GENOMIC DNA]</scope>
    <source>
        <strain evidence="4">if_2019</strain>
        <tissue evidence="3">Muscle</tissue>
    </source>
</reference>
<protein>
    <submittedName>
        <fullName evidence="3">Uncharacterized protein</fullName>
    </submittedName>
</protein>
<feature type="compositionally biased region" description="Acidic residues" evidence="1">
    <location>
        <begin position="144"/>
        <end position="156"/>
    </location>
</feature>
<comment type="caution">
    <text evidence="3">The sequence shown here is derived from an EMBL/GenBank/DDBJ whole genome shotgun (WGS) entry which is preliminary data.</text>
</comment>
<accession>A0ABV0UAE5</accession>
<sequence>MRDTNDSLVAMTLQSLAVLVPLLGAQVVVGGDRTKVFKRTTPSFTKSADVTPETSPVHIVGSSNSQMVQPSRIPSMFPKPSGTEASVLSHMANLTVTQNKPRVIAPSSDASRKMSLPLNGFHQKERKREEVFLGPEQANRLEGAVDDWPDWNENDVGEAPSADSAILPPLRGSTSSSADQITKALTLKSSNPLKLSSSQSKRTSSWDNDWSQKKDFKSPLEPSVPVPKSAVPLKGNRTGGLGEEFTIKVKKKIEQDPELDLFADMVPDIKLSSALLLSLEERSVHVADKTLEIGSSIDTATLTARFAVANPSEAETDGWGDGDDLNWEDENAW</sequence>
<feature type="signal peptide" evidence="2">
    <location>
        <begin position="1"/>
        <end position="30"/>
    </location>
</feature>
<gene>
    <name evidence="3" type="ORF">ILYODFUR_032931</name>
</gene>
<feature type="chain" id="PRO_5047064632" evidence="2">
    <location>
        <begin position="31"/>
        <end position="333"/>
    </location>
</feature>
<keyword evidence="4" id="KW-1185">Reference proteome</keyword>
<keyword evidence="2" id="KW-0732">Signal</keyword>
<proteinExistence type="predicted"/>
<evidence type="ECO:0000313" key="3">
    <source>
        <dbReference type="EMBL" id="MEQ2242155.1"/>
    </source>
</evidence>
<organism evidence="3 4">
    <name type="scientific">Ilyodon furcidens</name>
    <name type="common">goldbreast splitfin</name>
    <dbReference type="NCBI Taxonomy" id="33524"/>
    <lineage>
        <taxon>Eukaryota</taxon>
        <taxon>Metazoa</taxon>
        <taxon>Chordata</taxon>
        <taxon>Craniata</taxon>
        <taxon>Vertebrata</taxon>
        <taxon>Euteleostomi</taxon>
        <taxon>Actinopterygii</taxon>
        <taxon>Neopterygii</taxon>
        <taxon>Teleostei</taxon>
        <taxon>Neoteleostei</taxon>
        <taxon>Acanthomorphata</taxon>
        <taxon>Ovalentaria</taxon>
        <taxon>Atherinomorphae</taxon>
        <taxon>Cyprinodontiformes</taxon>
        <taxon>Goodeidae</taxon>
        <taxon>Ilyodon</taxon>
    </lineage>
</organism>
<evidence type="ECO:0000256" key="1">
    <source>
        <dbReference type="SAM" id="MobiDB-lite"/>
    </source>
</evidence>